<dbReference type="Gene3D" id="3.30.750.24">
    <property type="entry name" value="STAS domain"/>
    <property type="match status" value="1"/>
</dbReference>
<comment type="caution">
    <text evidence="2">The sequence shown here is derived from an EMBL/GenBank/DDBJ whole genome shotgun (WGS) entry which is preliminary data.</text>
</comment>
<dbReference type="InterPro" id="IPR002645">
    <property type="entry name" value="STAS_dom"/>
</dbReference>
<name>A0A4Y4EYA2_9GAMM</name>
<reference evidence="2 3" key="1">
    <citation type="submission" date="2019-06" db="EMBL/GenBank/DDBJ databases">
        <title>Whole genome shotgun sequence of Halomonas halmophila NBRC 15537.</title>
        <authorList>
            <person name="Hosoyama A."/>
            <person name="Uohara A."/>
            <person name="Ohji S."/>
            <person name="Ichikawa N."/>
        </authorList>
    </citation>
    <scope>NUCLEOTIDE SEQUENCE [LARGE SCALE GENOMIC DNA]</scope>
    <source>
        <strain evidence="2 3">NBRC 15537</strain>
    </source>
</reference>
<dbReference type="PROSITE" id="PS50801">
    <property type="entry name" value="STAS"/>
    <property type="match status" value="1"/>
</dbReference>
<accession>A0A4Y4EYA2</accession>
<evidence type="ECO:0000313" key="2">
    <source>
        <dbReference type="EMBL" id="GED22167.1"/>
    </source>
</evidence>
<dbReference type="Proteomes" id="UP000319812">
    <property type="component" value="Unassembled WGS sequence"/>
</dbReference>
<dbReference type="InterPro" id="IPR058548">
    <property type="entry name" value="MlaB-like_STAS"/>
</dbReference>
<proteinExistence type="predicted"/>
<protein>
    <recommendedName>
        <fullName evidence="1">STAS domain-containing protein</fullName>
    </recommendedName>
</protein>
<evidence type="ECO:0000259" key="1">
    <source>
        <dbReference type="PROSITE" id="PS50801"/>
    </source>
</evidence>
<dbReference type="AlphaFoldDB" id="A0A4Y4EYA2"/>
<gene>
    <name evidence="2" type="ORF">HHA01_11440</name>
</gene>
<keyword evidence="3" id="KW-1185">Reference proteome</keyword>
<sequence>MSVLLEDGANRLEGEGTTLRVIGRVDFESAASLAAAGREWLAGCPSGGAVTFDLQGIDRVSSAALSVLLEWLRTAEHGGLDVAGVRLSAPLARLTEVAELNRLLPDPSCASSA</sequence>
<dbReference type="InterPro" id="IPR036513">
    <property type="entry name" value="STAS_dom_sf"/>
</dbReference>
<dbReference type="OrthoDB" id="6174465at2"/>
<feature type="domain" description="STAS" evidence="1">
    <location>
        <begin position="19"/>
        <end position="113"/>
    </location>
</feature>
<dbReference type="Pfam" id="PF13466">
    <property type="entry name" value="STAS_2"/>
    <property type="match status" value="1"/>
</dbReference>
<organism evidence="2 3">
    <name type="scientific">Halomonas halmophila</name>
    <dbReference type="NCBI Taxonomy" id="252"/>
    <lineage>
        <taxon>Bacteria</taxon>
        <taxon>Pseudomonadati</taxon>
        <taxon>Pseudomonadota</taxon>
        <taxon>Gammaproteobacteria</taxon>
        <taxon>Oceanospirillales</taxon>
        <taxon>Halomonadaceae</taxon>
        <taxon>Halomonas</taxon>
    </lineage>
</organism>
<dbReference type="SUPFAM" id="SSF52091">
    <property type="entry name" value="SpoIIaa-like"/>
    <property type="match status" value="1"/>
</dbReference>
<dbReference type="RefSeq" id="WP_141318661.1">
    <property type="nucleotide sequence ID" value="NZ_BJOC01000017.1"/>
</dbReference>
<evidence type="ECO:0000313" key="3">
    <source>
        <dbReference type="Proteomes" id="UP000319812"/>
    </source>
</evidence>
<dbReference type="CDD" id="cd07043">
    <property type="entry name" value="STAS_anti-anti-sigma_factors"/>
    <property type="match status" value="1"/>
</dbReference>
<dbReference type="EMBL" id="BJOC01000017">
    <property type="protein sequence ID" value="GED22167.1"/>
    <property type="molecule type" value="Genomic_DNA"/>
</dbReference>